<sequence length="142" mass="15891">MFVRKGAHNPAQRRYVRRFVPGMLGYVGLLLVSTWAIRAYHPEGALLFLLALLPALPLVAVIGVMGLYLVEERDEFIRNRLIVAMIGGLGILLALTTIWGFLEDREVVPHFPTFLSFPIWCGCFGLFQCFLSLRDRLAGGGE</sequence>
<keyword evidence="1" id="KW-0472">Membrane</keyword>
<reference evidence="2 3" key="1">
    <citation type="submission" date="2019-04" db="EMBL/GenBank/DDBJ databases">
        <title>Sphingomonas psychrotolerans sp. nov., isolated from soil in the Tianshan Mountains, Xinjiang, China.</title>
        <authorList>
            <person name="Luo Y."/>
            <person name="Sheng H."/>
        </authorList>
    </citation>
    <scope>NUCLEOTIDE SEQUENCE [LARGE SCALE GENOMIC DNA]</scope>
    <source>
        <strain evidence="2 3">KIS18-15</strain>
    </source>
</reference>
<evidence type="ECO:0000256" key="1">
    <source>
        <dbReference type="SAM" id="Phobius"/>
    </source>
</evidence>
<comment type="caution">
    <text evidence="2">The sequence shown here is derived from an EMBL/GenBank/DDBJ whole genome shotgun (WGS) entry which is preliminary data.</text>
</comment>
<feature type="transmembrane region" description="Helical" evidence="1">
    <location>
        <begin position="46"/>
        <end position="69"/>
    </location>
</feature>
<gene>
    <name evidence="2" type="ORF">E5A74_14650</name>
</gene>
<feature type="transmembrane region" description="Helical" evidence="1">
    <location>
        <begin position="81"/>
        <end position="102"/>
    </location>
</feature>
<dbReference type="RefSeq" id="WP_135986249.1">
    <property type="nucleotide sequence ID" value="NZ_JAASQM010000005.1"/>
</dbReference>
<evidence type="ECO:0000313" key="3">
    <source>
        <dbReference type="Proteomes" id="UP000309848"/>
    </source>
</evidence>
<feature type="transmembrane region" description="Helical" evidence="1">
    <location>
        <begin position="114"/>
        <end position="133"/>
    </location>
</feature>
<feature type="transmembrane region" description="Helical" evidence="1">
    <location>
        <begin position="20"/>
        <end position="40"/>
    </location>
</feature>
<protein>
    <submittedName>
        <fullName evidence="2">Uncharacterized protein</fullName>
    </submittedName>
</protein>
<proteinExistence type="predicted"/>
<dbReference type="EMBL" id="SRXU01000006">
    <property type="protein sequence ID" value="TGX40726.1"/>
    <property type="molecule type" value="Genomic_DNA"/>
</dbReference>
<dbReference type="Proteomes" id="UP000309848">
    <property type="component" value="Unassembled WGS sequence"/>
</dbReference>
<dbReference type="AlphaFoldDB" id="A0A4S1WIJ1"/>
<organism evidence="2 3">
    <name type="scientific">Sphingomonas naasensis</name>
    <dbReference type="NCBI Taxonomy" id="1344951"/>
    <lineage>
        <taxon>Bacteria</taxon>
        <taxon>Pseudomonadati</taxon>
        <taxon>Pseudomonadota</taxon>
        <taxon>Alphaproteobacteria</taxon>
        <taxon>Sphingomonadales</taxon>
        <taxon>Sphingomonadaceae</taxon>
        <taxon>Sphingomonas</taxon>
    </lineage>
</organism>
<dbReference type="OrthoDB" id="119964at2"/>
<evidence type="ECO:0000313" key="2">
    <source>
        <dbReference type="EMBL" id="TGX40726.1"/>
    </source>
</evidence>
<keyword evidence="1" id="KW-0812">Transmembrane</keyword>
<accession>A0A4S1WIJ1</accession>
<name>A0A4S1WIJ1_9SPHN</name>
<keyword evidence="1" id="KW-1133">Transmembrane helix</keyword>
<keyword evidence="3" id="KW-1185">Reference proteome</keyword>